<accession>A0A8X6K7H4</accession>
<dbReference type="AlphaFoldDB" id="A0A8X6K7H4"/>
<evidence type="ECO:0000313" key="2">
    <source>
        <dbReference type="Proteomes" id="UP000887116"/>
    </source>
</evidence>
<dbReference type="EMBL" id="BMAO01010159">
    <property type="protein sequence ID" value="GFQ65241.1"/>
    <property type="molecule type" value="Genomic_DNA"/>
</dbReference>
<proteinExistence type="predicted"/>
<protein>
    <submittedName>
        <fullName evidence="1">Uncharacterized protein</fullName>
    </submittedName>
</protein>
<comment type="caution">
    <text evidence="1">The sequence shown here is derived from an EMBL/GenBank/DDBJ whole genome shotgun (WGS) entry which is preliminary data.</text>
</comment>
<sequence>MDRLDLKSNGSYKMVINQVNLVNQVNQDRFNQILPPGFRISSDNGYNLENWWYLLFLPISSGKLGGGRRRAEIQTDMIRLGSTGRRTASDRFFNYPLMQRSFHDYATKGGLLGSRCSGLSR</sequence>
<reference evidence="1" key="1">
    <citation type="submission" date="2020-07" db="EMBL/GenBank/DDBJ databases">
        <title>Multicomponent nature underlies the extraordinary mechanical properties of spider dragline silk.</title>
        <authorList>
            <person name="Kono N."/>
            <person name="Nakamura H."/>
            <person name="Mori M."/>
            <person name="Yoshida Y."/>
            <person name="Ohtoshi R."/>
            <person name="Malay A.D."/>
            <person name="Moran D.A.P."/>
            <person name="Tomita M."/>
            <person name="Numata K."/>
            <person name="Arakawa K."/>
        </authorList>
    </citation>
    <scope>NUCLEOTIDE SEQUENCE</scope>
</reference>
<evidence type="ECO:0000313" key="1">
    <source>
        <dbReference type="EMBL" id="GFQ65241.1"/>
    </source>
</evidence>
<gene>
    <name evidence="1" type="ORF">TNCT_380631</name>
</gene>
<name>A0A8X6K7H4_TRICU</name>
<organism evidence="1 2">
    <name type="scientific">Trichonephila clavata</name>
    <name type="common">Joro spider</name>
    <name type="synonym">Nephila clavata</name>
    <dbReference type="NCBI Taxonomy" id="2740835"/>
    <lineage>
        <taxon>Eukaryota</taxon>
        <taxon>Metazoa</taxon>
        <taxon>Ecdysozoa</taxon>
        <taxon>Arthropoda</taxon>
        <taxon>Chelicerata</taxon>
        <taxon>Arachnida</taxon>
        <taxon>Araneae</taxon>
        <taxon>Araneomorphae</taxon>
        <taxon>Entelegynae</taxon>
        <taxon>Araneoidea</taxon>
        <taxon>Nephilidae</taxon>
        <taxon>Trichonephila</taxon>
    </lineage>
</organism>
<keyword evidence="2" id="KW-1185">Reference proteome</keyword>
<dbReference type="Proteomes" id="UP000887116">
    <property type="component" value="Unassembled WGS sequence"/>
</dbReference>